<evidence type="ECO:0000259" key="1">
    <source>
        <dbReference type="Pfam" id="PF06985"/>
    </source>
</evidence>
<evidence type="ECO:0000313" key="3">
    <source>
        <dbReference type="Proteomes" id="UP000800096"/>
    </source>
</evidence>
<dbReference type="InterPro" id="IPR052895">
    <property type="entry name" value="HetReg/Transcr_Mod"/>
</dbReference>
<dbReference type="PANTHER" id="PTHR24148">
    <property type="entry name" value="ANKYRIN REPEAT DOMAIN-CONTAINING PROTEIN 39 HOMOLOG-RELATED"/>
    <property type="match status" value="1"/>
</dbReference>
<keyword evidence="3" id="KW-1185">Reference proteome</keyword>
<dbReference type="Proteomes" id="UP000800096">
    <property type="component" value="Unassembled WGS sequence"/>
</dbReference>
<evidence type="ECO:0000313" key="2">
    <source>
        <dbReference type="EMBL" id="KAF1915312.1"/>
    </source>
</evidence>
<feature type="domain" description="Heterokaryon incompatibility" evidence="1">
    <location>
        <begin position="61"/>
        <end position="222"/>
    </location>
</feature>
<dbReference type="OrthoDB" id="3553147at2759"/>
<proteinExistence type="predicted"/>
<protein>
    <submittedName>
        <fullName evidence="2">Heterokaryon incompatibility protein-domain-containing protein</fullName>
    </submittedName>
</protein>
<gene>
    <name evidence="2" type="ORF">BDU57DRAFT_269327</name>
</gene>
<name>A0A6A5QIW0_AMPQU</name>
<dbReference type="AlphaFoldDB" id="A0A6A5QIW0"/>
<accession>A0A6A5QIW0</accession>
<reference evidence="2" key="1">
    <citation type="journal article" date="2020" name="Stud. Mycol.">
        <title>101 Dothideomycetes genomes: a test case for predicting lifestyles and emergence of pathogens.</title>
        <authorList>
            <person name="Haridas S."/>
            <person name="Albert R."/>
            <person name="Binder M."/>
            <person name="Bloem J."/>
            <person name="Labutti K."/>
            <person name="Salamov A."/>
            <person name="Andreopoulos B."/>
            <person name="Baker S."/>
            <person name="Barry K."/>
            <person name="Bills G."/>
            <person name="Bluhm B."/>
            <person name="Cannon C."/>
            <person name="Castanera R."/>
            <person name="Culley D."/>
            <person name="Daum C."/>
            <person name="Ezra D."/>
            <person name="Gonzalez J."/>
            <person name="Henrissat B."/>
            <person name="Kuo A."/>
            <person name="Liang C."/>
            <person name="Lipzen A."/>
            <person name="Lutzoni F."/>
            <person name="Magnuson J."/>
            <person name="Mondo S."/>
            <person name="Nolan M."/>
            <person name="Ohm R."/>
            <person name="Pangilinan J."/>
            <person name="Park H.-J."/>
            <person name="Ramirez L."/>
            <person name="Alfaro M."/>
            <person name="Sun H."/>
            <person name="Tritt A."/>
            <person name="Yoshinaga Y."/>
            <person name="Zwiers L.-H."/>
            <person name="Turgeon B."/>
            <person name="Goodwin S."/>
            <person name="Spatafora J."/>
            <person name="Crous P."/>
            <person name="Grigoriev I."/>
        </authorList>
    </citation>
    <scope>NUCLEOTIDE SEQUENCE</scope>
    <source>
        <strain evidence="2">HMLAC05119</strain>
    </source>
</reference>
<sequence>MPVPNSAEPHWIYKSSSPPRYRYQRLRGPRSVRILELLPEKRGSPLQCHLREVKLDDAPNYEAVSYVWGAPDVMKQITCDTLPSDITKSCSYALHYLRLEEEARLLWIDACCINQKTEREQTQQVRIMGDIYSRAKRTLVWLGKSTGNDISTMCYISRIGRSLSRDEDQSTDSTTGLIYAKTESRQPWYRHFVDAEEKKPSVADFNSLFSKPWFLCVWTVQEFALSRHCILLCGNICGITSMKAEHLMAFLALNEEQTFLLSRIHRLHIHRKMRT</sequence>
<dbReference type="Pfam" id="PF06985">
    <property type="entry name" value="HET"/>
    <property type="match status" value="1"/>
</dbReference>
<dbReference type="InterPro" id="IPR010730">
    <property type="entry name" value="HET"/>
</dbReference>
<dbReference type="EMBL" id="ML979136">
    <property type="protein sequence ID" value="KAF1915312.1"/>
    <property type="molecule type" value="Genomic_DNA"/>
</dbReference>
<dbReference type="PANTHER" id="PTHR24148:SF64">
    <property type="entry name" value="HETEROKARYON INCOMPATIBILITY DOMAIN-CONTAINING PROTEIN"/>
    <property type="match status" value="1"/>
</dbReference>
<organism evidence="2 3">
    <name type="scientific">Ampelomyces quisqualis</name>
    <name type="common">Powdery mildew agent</name>
    <dbReference type="NCBI Taxonomy" id="50730"/>
    <lineage>
        <taxon>Eukaryota</taxon>
        <taxon>Fungi</taxon>
        <taxon>Dikarya</taxon>
        <taxon>Ascomycota</taxon>
        <taxon>Pezizomycotina</taxon>
        <taxon>Dothideomycetes</taxon>
        <taxon>Pleosporomycetidae</taxon>
        <taxon>Pleosporales</taxon>
        <taxon>Pleosporineae</taxon>
        <taxon>Phaeosphaeriaceae</taxon>
        <taxon>Ampelomyces</taxon>
    </lineage>
</organism>